<proteinExistence type="predicted"/>
<protein>
    <submittedName>
        <fullName evidence="2">Secreted RxLR effector peptide protein</fullName>
    </submittedName>
</protein>
<dbReference type="EMBL" id="NCKW01011339">
    <property type="protein sequence ID" value="POM63697.1"/>
    <property type="molecule type" value="Genomic_DNA"/>
</dbReference>
<dbReference type="Proteomes" id="UP000237271">
    <property type="component" value="Unassembled WGS sequence"/>
</dbReference>
<keyword evidence="1" id="KW-0732">Signal</keyword>
<evidence type="ECO:0000256" key="1">
    <source>
        <dbReference type="SAM" id="SignalP"/>
    </source>
</evidence>
<gene>
    <name evidence="2" type="ORF">PHPALM_20866</name>
</gene>
<accession>A0A2P4XDS4</accession>
<sequence length="250" mass="28809">MRFQVLLVTVLALLTSRVFSGTTEIGKSLGLPEKQRRLLRTVSSTTAVDESTEEKSLWTRIKVRWWLETGQTDEYVSKALKLDDVDDATLKTKKNYKHYKYFTKKSLDYRINKWLRKDTTTFTVWKELGFSHITTVNQLDDIMDIPNFHIYTRYVNDFDTNVERTLVAGYNPPAVMIDPWVSEAEMVMRTTIMAQAGRDDNVAKVLLGMTVPGKPREVLQGDALKEHGAIPYFQMFQKLKKELSVPTTTT</sequence>
<reference evidence="2 3" key="1">
    <citation type="journal article" date="2017" name="Genome Biol. Evol.">
        <title>Phytophthora megakarya and P. palmivora, closely related causal agents of cacao black pod rot, underwent increases in genome sizes and gene numbers by different mechanisms.</title>
        <authorList>
            <person name="Ali S.S."/>
            <person name="Shao J."/>
            <person name="Lary D.J."/>
            <person name="Kronmiller B."/>
            <person name="Shen D."/>
            <person name="Strem M.D."/>
            <person name="Amoako-Attah I."/>
            <person name="Akrofi A.Y."/>
            <person name="Begoude B.A."/>
            <person name="Ten Hoopen G.M."/>
            <person name="Coulibaly K."/>
            <person name="Kebe B.I."/>
            <person name="Melnick R.L."/>
            <person name="Guiltinan M.J."/>
            <person name="Tyler B.M."/>
            <person name="Meinhardt L.W."/>
            <person name="Bailey B.A."/>
        </authorList>
    </citation>
    <scope>NUCLEOTIDE SEQUENCE [LARGE SCALE GENOMIC DNA]</scope>
    <source>
        <strain evidence="3">sbr112.9</strain>
    </source>
</reference>
<dbReference type="AlphaFoldDB" id="A0A2P4XDS4"/>
<dbReference type="OrthoDB" id="128682at2759"/>
<evidence type="ECO:0000313" key="3">
    <source>
        <dbReference type="Proteomes" id="UP000237271"/>
    </source>
</evidence>
<evidence type="ECO:0000313" key="2">
    <source>
        <dbReference type="EMBL" id="POM63697.1"/>
    </source>
</evidence>
<name>A0A2P4XDS4_9STRA</name>
<feature type="signal peptide" evidence="1">
    <location>
        <begin position="1"/>
        <end position="20"/>
    </location>
</feature>
<keyword evidence="3" id="KW-1185">Reference proteome</keyword>
<comment type="caution">
    <text evidence="2">The sequence shown here is derived from an EMBL/GenBank/DDBJ whole genome shotgun (WGS) entry which is preliminary data.</text>
</comment>
<feature type="chain" id="PRO_5015185704" evidence="1">
    <location>
        <begin position="21"/>
        <end position="250"/>
    </location>
</feature>
<organism evidence="2 3">
    <name type="scientific">Phytophthora palmivora</name>
    <dbReference type="NCBI Taxonomy" id="4796"/>
    <lineage>
        <taxon>Eukaryota</taxon>
        <taxon>Sar</taxon>
        <taxon>Stramenopiles</taxon>
        <taxon>Oomycota</taxon>
        <taxon>Peronosporomycetes</taxon>
        <taxon>Peronosporales</taxon>
        <taxon>Peronosporaceae</taxon>
        <taxon>Phytophthora</taxon>
    </lineage>
</organism>